<dbReference type="EMBL" id="CP031358">
    <property type="protein sequence ID" value="AXK44123.1"/>
    <property type="molecule type" value="Genomic_DNA"/>
</dbReference>
<reference evidence="2 3" key="1">
    <citation type="submission" date="2018-07" db="EMBL/GenBank/DDBJ databases">
        <title>Genome sequence of Erythrobacter strain YH-07, an antagonistic bacterium isolated from Yellow Sea.</title>
        <authorList>
            <person name="Tang T."/>
            <person name="Liu Q."/>
            <person name="Sun X."/>
        </authorList>
    </citation>
    <scope>NUCLEOTIDE SEQUENCE [LARGE SCALE GENOMIC DNA]</scope>
    <source>
        <strain evidence="2 3">YH-07</strain>
        <plasmid evidence="2 3">unnamed</plasmid>
    </source>
</reference>
<name>A0A345YJM1_9SPHN</name>
<accession>A0A345YJM1</accession>
<proteinExistence type="predicted"/>
<gene>
    <name evidence="2" type="ORF">DVR09_16860</name>
</gene>
<evidence type="ECO:0000259" key="1">
    <source>
        <dbReference type="Pfam" id="PF18723"/>
    </source>
</evidence>
<evidence type="ECO:0000313" key="2">
    <source>
        <dbReference type="EMBL" id="AXK44123.1"/>
    </source>
</evidence>
<keyword evidence="2" id="KW-0614">Plasmid</keyword>
<dbReference type="Proteomes" id="UP000254508">
    <property type="component" value="Plasmid unnamed"/>
</dbReference>
<protein>
    <recommendedName>
        <fullName evidence="1">5-hmdU DNA kinase helical domain-containing protein</fullName>
    </recommendedName>
</protein>
<dbReference type="AlphaFoldDB" id="A0A345YJM1"/>
<dbReference type="OrthoDB" id="3333864at2"/>
<dbReference type="KEGG" id="err:DVR09_16860"/>
<organism evidence="2 3">
    <name type="scientific">Erythrobacter aureus</name>
    <dbReference type="NCBI Taxonomy" id="2182384"/>
    <lineage>
        <taxon>Bacteria</taxon>
        <taxon>Pseudomonadati</taxon>
        <taxon>Pseudomonadota</taxon>
        <taxon>Alphaproteobacteria</taxon>
        <taxon>Sphingomonadales</taxon>
        <taxon>Erythrobacteraceae</taxon>
        <taxon>Erythrobacter/Porphyrobacter group</taxon>
        <taxon>Erythrobacter</taxon>
    </lineage>
</organism>
<dbReference type="RefSeq" id="WP_115418436.1">
    <property type="nucleotide sequence ID" value="NZ_CP031358.1"/>
</dbReference>
<geneLocation type="plasmid" evidence="2 3">
    <name>unnamed</name>
</geneLocation>
<sequence>MNQAPFTPTEAYDTYWRFAAARQALYECRLTDPVGPWTDDPILQTYRFTNAYRASDRVSQYLIREVQYDPSRPDNPTEVIFRTLLFKIFNKIETWEMIERELGPVTWQSIDLRALDEVFDRAMARGTKIYSAAYIMPAPPFGKVRKHSNHIALLDKMMRDGLPQKIAQTETLGEVYELIAPYPGIGNFLAFQYAIDIAYSSAVPHEEDDFVVPGPGALDGISKCFSSTGAMTPTDIIFEMVRRQELEFDRLGLKFNGLFGRRLQPIDCQNLFCEISKYCRVAHPDIPGVAGRTKIKQTYKQLAKPMPQPFFPPKWGLSVPDYSHVPPPPPPDQGSLF</sequence>
<dbReference type="InterPro" id="IPR040684">
    <property type="entry name" value="HMUDK_hel"/>
</dbReference>
<feature type="domain" description="5-hmdU DNA kinase helical" evidence="1">
    <location>
        <begin position="9"/>
        <end position="286"/>
    </location>
</feature>
<evidence type="ECO:0000313" key="3">
    <source>
        <dbReference type="Proteomes" id="UP000254508"/>
    </source>
</evidence>
<dbReference type="Pfam" id="PF18723">
    <property type="entry name" value="HMUDK_hel"/>
    <property type="match status" value="1"/>
</dbReference>
<keyword evidence="3" id="KW-1185">Reference proteome</keyword>